<gene>
    <name evidence="1" type="ORF">ACGTRS_05145</name>
</gene>
<evidence type="ECO:0000313" key="2">
    <source>
        <dbReference type="Proteomes" id="UP001609186"/>
    </source>
</evidence>
<organism evidence="1 2">
    <name type="scientific">Burkholderia semiarida</name>
    <dbReference type="NCBI Taxonomy" id="2843303"/>
    <lineage>
        <taxon>Bacteria</taxon>
        <taxon>Pseudomonadati</taxon>
        <taxon>Pseudomonadota</taxon>
        <taxon>Betaproteobacteria</taxon>
        <taxon>Burkholderiales</taxon>
        <taxon>Burkholderiaceae</taxon>
        <taxon>Burkholderia</taxon>
        <taxon>Burkholderia cepacia complex</taxon>
    </lineage>
</organism>
<keyword evidence="2" id="KW-1185">Reference proteome</keyword>
<name>A0ABW7KXR9_9BURK</name>
<reference evidence="1 2" key="1">
    <citation type="submission" date="2024-10" db="EMBL/GenBank/DDBJ databases">
        <title>Burkholderia semiarida in Mexico.</title>
        <authorList>
            <person name="Estrada P."/>
        </authorList>
    </citation>
    <scope>NUCLEOTIDE SEQUENCE [LARGE SCALE GENOMIC DNA]</scope>
    <source>
        <strain evidence="1 2">CLM7-1</strain>
    </source>
</reference>
<comment type="caution">
    <text evidence="1">The sequence shown here is derived from an EMBL/GenBank/DDBJ whole genome shotgun (WGS) entry which is preliminary data.</text>
</comment>
<dbReference type="EMBL" id="JBIMPM010000005">
    <property type="protein sequence ID" value="MFH5250615.1"/>
    <property type="molecule type" value="Genomic_DNA"/>
</dbReference>
<protein>
    <submittedName>
        <fullName evidence="1">Uncharacterized protein</fullName>
    </submittedName>
</protein>
<evidence type="ECO:0000313" key="1">
    <source>
        <dbReference type="EMBL" id="MFH5250615.1"/>
    </source>
</evidence>
<dbReference type="Proteomes" id="UP001609186">
    <property type="component" value="Unassembled WGS sequence"/>
</dbReference>
<accession>A0ABW7KXR9</accession>
<proteinExistence type="predicted"/>
<sequence length="44" mass="4872">MVWKGESDYEKNAGILVDDPADIGRDSGLEAARGRNAWKRIPDV</sequence>